<evidence type="ECO:0000256" key="3">
    <source>
        <dbReference type="PROSITE-ProRule" id="PRU00221"/>
    </source>
</evidence>
<dbReference type="PROSITE" id="PS00678">
    <property type="entry name" value="WD_REPEATS_1"/>
    <property type="match status" value="1"/>
</dbReference>
<dbReference type="STRING" id="35752.SAMN05421541_12474"/>
<keyword evidence="4" id="KW-0812">Transmembrane</keyword>
<dbReference type="PANTHER" id="PTHR19879">
    <property type="entry name" value="TRANSCRIPTION INITIATION FACTOR TFIID"/>
    <property type="match status" value="1"/>
</dbReference>
<name>A0A1I2LXH4_9ACTN</name>
<keyword evidence="4" id="KW-1133">Transmembrane helix</keyword>
<dbReference type="SMART" id="SM00320">
    <property type="entry name" value="WD40"/>
    <property type="match status" value="9"/>
</dbReference>
<feature type="repeat" description="WD" evidence="3">
    <location>
        <begin position="368"/>
        <end position="401"/>
    </location>
</feature>
<accession>A0A1I2LXH4</accession>
<dbReference type="AlphaFoldDB" id="A0A1I2LXH4"/>
<dbReference type="InterPro" id="IPR001680">
    <property type="entry name" value="WD40_rpt"/>
</dbReference>
<dbReference type="EMBL" id="FONV01000024">
    <property type="protein sequence ID" value="SFF83268.1"/>
    <property type="molecule type" value="Genomic_DNA"/>
</dbReference>
<dbReference type="Gene3D" id="2.130.10.10">
    <property type="entry name" value="YVTN repeat-like/Quinoprotein amine dehydrogenase"/>
    <property type="match status" value="3"/>
</dbReference>
<dbReference type="InterPro" id="IPR019775">
    <property type="entry name" value="WD40_repeat_CS"/>
</dbReference>
<dbReference type="RefSeq" id="WP_239144023.1">
    <property type="nucleotide sequence ID" value="NZ_BOMT01000092.1"/>
</dbReference>
<dbReference type="InterPro" id="IPR036322">
    <property type="entry name" value="WD40_repeat_dom_sf"/>
</dbReference>
<dbReference type="PROSITE" id="PS50082">
    <property type="entry name" value="WD_REPEATS_2"/>
    <property type="match status" value="2"/>
</dbReference>
<feature type="repeat" description="WD" evidence="3">
    <location>
        <begin position="460"/>
        <end position="494"/>
    </location>
</feature>
<dbReference type="Pfam" id="PF00400">
    <property type="entry name" value="WD40"/>
    <property type="match status" value="2"/>
</dbReference>
<organism evidence="5 6">
    <name type="scientific">Actinoplanes philippinensis</name>
    <dbReference type="NCBI Taxonomy" id="35752"/>
    <lineage>
        <taxon>Bacteria</taxon>
        <taxon>Bacillati</taxon>
        <taxon>Actinomycetota</taxon>
        <taxon>Actinomycetes</taxon>
        <taxon>Micromonosporales</taxon>
        <taxon>Micromonosporaceae</taxon>
        <taxon>Actinoplanes</taxon>
    </lineage>
</organism>
<reference evidence="5 6" key="1">
    <citation type="submission" date="2016-10" db="EMBL/GenBank/DDBJ databases">
        <authorList>
            <person name="de Groot N.N."/>
        </authorList>
    </citation>
    <scope>NUCLEOTIDE SEQUENCE [LARGE SCALE GENOMIC DNA]</scope>
    <source>
        <strain evidence="5 6">DSM 43019</strain>
    </source>
</reference>
<keyword evidence="6" id="KW-1185">Reference proteome</keyword>
<dbReference type="PANTHER" id="PTHR19879:SF9">
    <property type="entry name" value="TRANSCRIPTION INITIATION FACTOR TFIID SUBUNIT 5"/>
    <property type="match status" value="1"/>
</dbReference>
<proteinExistence type="predicted"/>
<dbReference type="SUPFAM" id="SSF63829">
    <property type="entry name" value="Calcium-dependent phosphotriesterase"/>
    <property type="match status" value="1"/>
</dbReference>
<dbReference type="SUPFAM" id="SSF50978">
    <property type="entry name" value="WD40 repeat-like"/>
    <property type="match status" value="1"/>
</dbReference>
<sequence>MGRILTQPPDLEGVPEPLRRLAGAALEKDPDRRPSANALLDALLSAGRPAVTPELRRVALAARAGNRRTRRWLGRAAALVLAGLLVASGVALARSSERVERQDRALVQRDLLDRSARVLDTDPGLALRLAVSADTISPSDRGRAAIDAALATGYEGELSPDEAVYTAEFRPDGRMVAAAGAGDVGLWTVDGSRFRRVGALATAGQETTDLSFSPDGRTIATAGARLQLWDVAAAHPVAELTGQAWDGVQFSGSGDRLLTVSDRLELWDVRDRARPRSVWSAPAGTATRGGARLSPDGRLLAGVAEGELLTVWAAAGTPRRISVITDADAVINLAFSPDGRRLAAATISDGVRLYDLTDPARPRLSSTFAADGGTVTTVAFDSTGTVLAAGSQQRTVGLWSVADPARPQPLRTLRRDGGWISSVDFTPDGARVLTAGWQGAARSAALWRVAPFAPVRRSRLDAARDPIRLVGLSPADVLVVTALSDGQVEFWDLRDPGRPVRARPAFRSSGASRIRLGTTLLYANGAVHDLSGPEPRRLLEGVVDADPERGLAAVLRDGERVLIYRVAPGAEPEAVAEIPAAYVASIVFDQVTGNLVVADDNGGAESALTVWDLSVRAAPRRAAAQAAQGGVQALEARGGTVVTVDRNVVVWAAGTVRSAPRPGNRIAGVGAVTLSADGSLLAITGRSGTELWSLPPGADPLLVAVLPGEPTSAAFSPRGPLLAVGDPAGTTIWDVSALRMTLHDPRAEACRRQGGLTAGEWAAHVTGLGYRAACA</sequence>
<evidence type="ECO:0000256" key="4">
    <source>
        <dbReference type="SAM" id="Phobius"/>
    </source>
</evidence>
<dbReference type="SUPFAM" id="SSF101908">
    <property type="entry name" value="Putative isomerase YbhE"/>
    <property type="match status" value="1"/>
</dbReference>
<feature type="transmembrane region" description="Helical" evidence="4">
    <location>
        <begin position="72"/>
        <end position="93"/>
    </location>
</feature>
<gene>
    <name evidence="5" type="ORF">SAMN05421541_12474</name>
</gene>
<evidence type="ECO:0000256" key="2">
    <source>
        <dbReference type="ARBA" id="ARBA00022737"/>
    </source>
</evidence>
<protein>
    <submittedName>
        <fullName evidence="5">WD40 repeat</fullName>
    </submittedName>
</protein>
<evidence type="ECO:0000256" key="1">
    <source>
        <dbReference type="ARBA" id="ARBA00022574"/>
    </source>
</evidence>
<dbReference type="InterPro" id="IPR015943">
    <property type="entry name" value="WD40/YVTN_repeat-like_dom_sf"/>
</dbReference>
<dbReference type="Proteomes" id="UP000199645">
    <property type="component" value="Unassembled WGS sequence"/>
</dbReference>
<evidence type="ECO:0000313" key="5">
    <source>
        <dbReference type="EMBL" id="SFF83268.1"/>
    </source>
</evidence>
<keyword evidence="1 3" id="KW-0853">WD repeat</keyword>
<keyword evidence="4" id="KW-0472">Membrane</keyword>
<evidence type="ECO:0000313" key="6">
    <source>
        <dbReference type="Proteomes" id="UP000199645"/>
    </source>
</evidence>
<keyword evidence="2" id="KW-0677">Repeat</keyword>